<keyword evidence="3" id="KW-1185">Reference proteome</keyword>
<reference evidence="2" key="1">
    <citation type="submission" date="2023-10" db="EMBL/GenBank/DDBJ databases">
        <title>Genome assembly of Pristionchus species.</title>
        <authorList>
            <person name="Yoshida K."/>
            <person name="Sommer R.J."/>
        </authorList>
    </citation>
    <scope>NUCLEOTIDE SEQUENCE</scope>
    <source>
        <strain evidence="2">RS0144</strain>
    </source>
</reference>
<feature type="non-terminal residue" evidence="2">
    <location>
        <position position="1"/>
    </location>
</feature>
<accession>A0AAV5U900</accession>
<comment type="caution">
    <text evidence="2">The sequence shown here is derived from an EMBL/GenBank/DDBJ whole genome shotgun (WGS) entry which is preliminary data.</text>
</comment>
<dbReference type="Proteomes" id="UP001432027">
    <property type="component" value="Unassembled WGS sequence"/>
</dbReference>
<dbReference type="AlphaFoldDB" id="A0AAV5U900"/>
<dbReference type="InterPro" id="IPR029063">
    <property type="entry name" value="SAM-dependent_MTases_sf"/>
</dbReference>
<keyword evidence="1" id="KW-1133">Transmembrane helix</keyword>
<dbReference type="SUPFAM" id="SSF53335">
    <property type="entry name" value="S-adenosyl-L-methionine-dependent methyltransferases"/>
    <property type="match status" value="1"/>
</dbReference>
<evidence type="ECO:0000313" key="2">
    <source>
        <dbReference type="EMBL" id="GMT02843.1"/>
    </source>
</evidence>
<evidence type="ECO:0008006" key="4">
    <source>
        <dbReference type="Google" id="ProtNLM"/>
    </source>
</evidence>
<sequence length="418" mass="45907">RSAGNAPRMKADMAVRKRQQQQQQQQRAAVAATVRAKIGSGSGKRCGGVFQKMGRLVVAIALTVASLVCYLSFPFASDPLLNFASLSEEEKAELRKLEPSVIANLTAHSPYRLGRFCDSGGYCFTIEQRYWKQNGLKAQRFIMYELNDKLALTMAYLKTPEIVTAHHLVHTRWPVDHGRLIFSYNMMQIAAGFALEGLSFNRSASGGGGGSQQQPLQPQRMLQIGMGGGTATGYLASLPMELHLDVVELEPNVYAAAKEWFDFPVSPNINVHIMDGVVFVKEAAAKGVTFDSLILDASSNAPDARIVCPHEVFLQEDVIAAMSKVIGTRGVLSVNLFMPDEQERLQEEVARQFAAHFASCSALVINPGGQKFLLCTNRAVDFDWANQRERILANLAAFDDVVGTNVAPFIDRLNPIQQ</sequence>
<organism evidence="2 3">
    <name type="scientific">Pristionchus entomophagus</name>
    <dbReference type="NCBI Taxonomy" id="358040"/>
    <lineage>
        <taxon>Eukaryota</taxon>
        <taxon>Metazoa</taxon>
        <taxon>Ecdysozoa</taxon>
        <taxon>Nematoda</taxon>
        <taxon>Chromadorea</taxon>
        <taxon>Rhabditida</taxon>
        <taxon>Rhabditina</taxon>
        <taxon>Diplogasteromorpha</taxon>
        <taxon>Diplogasteroidea</taxon>
        <taxon>Neodiplogasteridae</taxon>
        <taxon>Pristionchus</taxon>
    </lineage>
</organism>
<evidence type="ECO:0000313" key="3">
    <source>
        <dbReference type="Proteomes" id="UP001432027"/>
    </source>
</evidence>
<name>A0AAV5U900_9BILA</name>
<feature type="transmembrane region" description="Helical" evidence="1">
    <location>
        <begin position="53"/>
        <end position="73"/>
    </location>
</feature>
<proteinExistence type="predicted"/>
<protein>
    <recommendedName>
        <fullName evidence="4">Methyltransferase</fullName>
    </recommendedName>
</protein>
<evidence type="ECO:0000256" key="1">
    <source>
        <dbReference type="SAM" id="Phobius"/>
    </source>
</evidence>
<gene>
    <name evidence="2" type="ORF">PENTCL1PPCAC_25017</name>
</gene>
<keyword evidence="1" id="KW-0812">Transmembrane</keyword>
<dbReference type="EMBL" id="BTSX01000006">
    <property type="protein sequence ID" value="GMT02843.1"/>
    <property type="molecule type" value="Genomic_DNA"/>
</dbReference>
<keyword evidence="1" id="KW-0472">Membrane</keyword>
<dbReference type="Gene3D" id="3.40.50.150">
    <property type="entry name" value="Vaccinia Virus protein VP39"/>
    <property type="match status" value="1"/>
</dbReference>